<evidence type="ECO:0000313" key="3">
    <source>
        <dbReference type="EMBL" id="GHO54913.1"/>
    </source>
</evidence>
<keyword evidence="4" id="KW-1185">Reference proteome</keyword>
<proteinExistence type="predicted"/>
<accession>A0ABQ3UQ67</accession>
<name>A0ABQ3UQ67_9CHLR</name>
<dbReference type="Pfam" id="PF12697">
    <property type="entry name" value="Abhydrolase_6"/>
    <property type="match status" value="1"/>
</dbReference>
<dbReference type="PRINTS" id="PR00111">
    <property type="entry name" value="ABHYDROLASE"/>
</dbReference>
<dbReference type="PANTHER" id="PTHR43798">
    <property type="entry name" value="MONOACYLGLYCEROL LIPASE"/>
    <property type="match status" value="1"/>
</dbReference>
<organism evidence="3 4">
    <name type="scientific">Ktedonobacter robiniae</name>
    <dbReference type="NCBI Taxonomy" id="2778365"/>
    <lineage>
        <taxon>Bacteria</taxon>
        <taxon>Bacillati</taxon>
        <taxon>Chloroflexota</taxon>
        <taxon>Ktedonobacteria</taxon>
        <taxon>Ktedonobacterales</taxon>
        <taxon>Ktedonobacteraceae</taxon>
        <taxon>Ktedonobacter</taxon>
    </lineage>
</organism>
<evidence type="ECO:0000259" key="2">
    <source>
        <dbReference type="Pfam" id="PF12697"/>
    </source>
</evidence>
<dbReference type="Gene3D" id="3.40.50.1820">
    <property type="entry name" value="alpha/beta hydrolase"/>
    <property type="match status" value="1"/>
</dbReference>
<dbReference type="GO" id="GO:0016787">
    <property type="term" value="F:hydrolase activity"/>
    <property type="evidence" value="ECO:0007669"/>
    <property type="project" value="UniProtKB-KW"/>
</dbReference>
<protein>
    <submittedName>
        <fullName evidence="3">Alpha/beta hydrolase</fullName>
    </submittedName>
</protein>
<dbReference type="InterPro" id="IPR050266">
    <property type="entry name" value="AB_hydrolase_sf"/>
</dbReference>
<dbReference type="EMBL" id="BNJG01000001">
    <property type="protein sequence ID" value="GHO54913.1"/>
    <property type="molecule type" value="Genomic_DNA"/>
</dbReference>
<reference evidence="3 4" key="1">
    <citation type="journal article" date="2021" name="Int. J. Syst. Evol. Microbiol.">
        <title>Reticulibacter mediterranei gen. nov., sp. nov., within the new family Reticulibacteraceae fam. nov., and Ktedonospora formicarum gen. nov., sp. nov., Ktedonobacter robiniae sp. nov., Dictyobacter formicarum sp. nov. and Dictyobacter arantiisoli sp. nov., belonging to the class Ktedonobacteria.</title>
        <authorList>
            <person name="Yabe S."/>
            <person name="Zheng Y."/>
            <person name="Wang C.M."/>
            <person name="Sakai Y."/>
            <person name="Abe K."/>
            <person name="Yokota A."/>
            <person name="Donadio S."/>
            <person name="Cavaletti L."/>
            <person name="Monciardini P."/>
        </authorList>
    </citation>
    <scope>NUCLEOTIDE SEQUENCE [LARGE SCALE GENOMIC DNA]</scope>
    <source>
        <strain evidence="3 4">SOSP1-30</strain>
    </source>
</reference>
<dbReference type="RefSeq" id="WP_201371571.1">
    <property type="nucleotide sequence ID" value="NZ_BNJG01000001.1"/>
</dbReference>
<dbReference type="InterPro" id="IPR000073">
    <property type="entry name" value="AB_hydrolase_1"/>
</dbReference>
<feature type="domain" description="AB hydrolase-1" evidence="2">
    <location>
        <begin position="8"/>
        <end position="232"/>
    </location>
</feature>
<comment type="caution">
    <text evidence="3">The sequence shown here is derived from an EMBL/GenBank/DDBJ whole genome shotgun (WGS) entry which is preliminary data.</text>
</comment>
<dbReference type="SUPFAM" id="SSF53474">
    <property type="entry name" value="alpha/beta-Hydrolases"/>
    <property type="match status" value="1"/>
</dbReference>
<sequence>MQIVPRPLVFIHGSGDNARIWDTLLPYFQQQGQHPTYALDLPGHGKRADTLPATASVADYAREVAHILSNGLHLSSAIIVGHSLGGAIALTLALEYPQMLSGLVLIGSGARLRVHPTLLEEAQHQPGMATERLTALALSPSTSASMLPRLLQQKGANDMQMLYRDLAACNSFDVMERIPGITPPTCLLCGEDDQLTPPKYSRYLQQQLTHASLQILPTAGHYVMCEQAEATYQALSLWLQEIEGDA</sequence>
<keyword evidence="1 3" id="KW-0378">Hydrolase</keyword>
<gene>
    <name evidence="3" type="ORF">KSB_33880</name>
</gene>
<dbReference type="PANTHER" id="PTHR43798:SF31">
    <property type="entry name" value="AB HYDROLASE SUPERFAMILY PROTEIN YCLE"/>
    <property type="match status" value="1"/>
</dbReference>
<evidence type="ECO:0000313" key="4">
    <source>
        <dbReference type="Proteomes" id="UP000654345"/>
    </source>
</evidence>
<dbReference type="InterPro" id="IPR029058">
    <property type="entry name" value="AB_hydrolase_fold"/>
</dbReference>
<evidence type="ECO:0000256" key="1">
    <source>
        <dbReference type="ARBA" id="ARBA00022801"/>
    </source>
</evidence>
<dbReference type="Proteomes" id="UP000654345">
    <property type="component" value="Unassembled WGS sequence"/>
</dbReference>